<feature type="compositionally biased region" description="Low complexity" evidence="1">
    <location>
        <begin position="307"/>
        <end position="332"/>
    </location>
</feature>
<dbReference type="AlphaFoldDB" id="A0A6J6N454"/>
<feature type="region of interest" description="Disordered" evidence="1">
    <location>
        <begin position="45"/>
        <end position="82"/>
    </location>
</feature>
<dbReference type="Pfam" id="PF19403">
    <property type="entry name" value="SpaA_2"/>
    <property type="match status" value="2"/>
</dbReference>
<evidence type="ECO:0000313" key="4">
    <source>
        <dbReference type="EMBL" id="CAB4680916.1"/>
    </source>
</evidence>
<proteinExistence type="predicted"/>
<feature type="region of interest" description="Disordered" evidence="1">
    <location>
        <begin position="288"/>
        <end position="340"/>
    </location>
</feature>
<evidence type="ECO:0000259" key="3">
    <source>
        <dbReference type="Pfam" id="PF19403"/>
    </source>
</evidence>
<sequence length="426" mass="42898">MHGHTVHTRGVAASTRGPARSVVRLVVVVALTVITVGFTAEITRASSGSSSDSSSDSCVSGNSVRSSSSGRSIHHGDNSDDCNPTTPFLQLNKVVINNDGGTATFSDFSLSATAAGSRIAIIDGVDPALSYEMGIGADVVAYTTYILDESGPLGYNSLGWTCDGGTRVGSTIRLRSGQDVSCTVINDDIRAPHLTLNNILINNDGGAATLADFDLQATSVDDWSTPILGPDPSALSWMGVGADVDPEVVYLLTESGPGGYTASDWTCVGGYQDGNSIVLAAGEDAVCTITNNDDSPPPSPPSPPTTTPVTTPVVTPATTAPATTAPAATTPATTPPPGTGVVDALPPITPSPTSSTAPPAPGWGVATPVTLVGETSSTVASAGISPQALSIQLPSTGRASRGSVFLAAIGVLVGLVLTMAARRRSA</sequence>
<feature type="compositionally biased region" description="Low complexity" evidence="1">
    <location>
        <begin position="46"/>
        <end position="71"/>
    </location>
</feature>
<feature type="domain" description="SpaA-like prealbumin fold" evidence="3">
    <location>
        <begin position="89"/>
        <end position="184"/>
    </location>
</feature>
<organism evidence="4">
    <name type="scientific">freshwater metagenome</name>
    <dbReference type="NCBI Taxonomy" id="449393"/>
    <lineage>
        <taxon>unclassified sequences</taxon>
        <taxon>metagenomes</taxon>
        <taxon>ecological metagenomes</taxon>
    </lineage>
</organism>
<keyword evidence="2" id="KW-0812">Transmembrane</keyword>
<dbReference type="InterPro" id="IPR045826">
    <property type="entry name" value="SpaA_PFL_dom_2"/>
</dbReference>
<feature type="transmembrane region" description="Helical" evidence="2">
    <location>
        <begin position="402"/>
        <end position="421"/>
    </location>
</feature>
<evidence type="ECO:0000256" key="1">
    <source>
        <dbReference type="SAM" id="MobiDB-lite"/>
    </source>
</evidence>
<evidence type="ECO:0000256" key="2">
    <source>
        <dbReference type="SAM" id="Phobius"/>
    </source>
</evidence>
<feature type="transmembrane region" description="Helical" evidence="2">
    <location>
        <begin position="21"/>
        <end position="40"/>
    </location>
</feature>
<gene>
    <name evidence="4" type="ORF">UFOPK2366_00206</name>
</gene>
<name>A0A6J6N454_9ZZZZ</name>
<keyword evidence="2" id="KW-0472">Membrane</keyword>
<accession>A0A6J6N454</accession>
<keyword evidence="2" id="KW-1133">Transmembrane helix</keyword>
<reference evidence="4" key="1">
    <citation type="submission" date="2020-05" db="EMBL/GenBank/DDBJ databases">
        <authorList>
            <person name="Chiriac C."/>
            <person name="Salcher M."/>
            <person name="Ghai R."/>
            <person name="Kavagutti S V."/>
        </authorList>
    </citation>
    <scope>NUCLEOTIDE SEQUENCE</scope>
</reference>
<dbReference type="EMBL" id="CAEZXM010000022">
    <property type="protein sequence ID" value="CAB4680916.1"/>
    <property type="molecule type" value="Genomic_DNA"/>
</dbReference>
<feature type="compositionally biased region" description="Pro residues" evidence="1">
    <location>
        <begin position="295"/>
        <end position="306"/>
    </location>
</feature>
<feature type="domain" description="SpaA-like prealbumin fold" evidence="3">
    <location>
        <begin position="192"/>
        <end position="289"/>
    </location>
</feature>
<protein>
    <submittedName>
        <fullName evidence="4">Unannotated protein</fullName>
    </submittedName>
</protein>